<evidence type="ECO:0000256" key="2">
    <source>
        <dbReference type="SAM" id="Phobius"/>
    </source>
</evidence>
<dbReference type="Proteomes" id="UP000241818">
    <property type="component" value="Unassembled WGS sequence"/>
</dbReference>
<keyword evidence="2" id="KW-1133">Transmembrane helix</keyword>
<dbReference type="EMBL" id="KZ679007">
    <property type="protein sequence ID" value="PSS25355.1"/>
    <property type="molecule type" value="Genomic_DNA"/>
</dbReference>
<evidence type="ECO:0000256" key="1">
    <source>
        <dbReference type="SAM" id="MobiDB-lite"/>
    </source>
</evidence>
<proteinExistence type="predicted"/>
<evidence type="ECO:0000313" key="4">
    <source>
        <dbReference type="Proteomes" id="UP000241818"/>
    </source>
</evidence>
<name>A0A2T3BAK5_AMORE</name>
<keyword evidence="2" id="KW-0812">Transmembrane</keyword>
<protein>
    <recommendedName>
        <fullName evidence="5">Phytocyanin domain-containing protein</fullName>
    </recommendedName>
</protein>
<evidence type="ECO:0008006" key="5">
    <source>
        <dbReference type="Google" id="ProtNLM"/>
    </source>
</evidence>
<feature type="region of interest" description="Disordered" evidence="1">
    <location>
        <begin position="332"/>
        <end position="407"/>
    </location>
</feature>
<evidence type="ECO:0000313" key="3">
    <source>
        <dbReference type="EMBL" id="PSS25355.1"/>
    </source>
</evidence>
<feature type="compositionally biased region" description="Polar residues" evidence="1">
    <location>
        <begin position="396"/>
        <end position="407"/>
    </location>
</feature>
<accession>A0A2T3BAK5</accession>
<dbReference type="CDD" id="cd00920">
    <property type="entry name" value="Cupredoxin"/>
    <property type="match status" value="1"/>
</dbReference>
<sequence>MDELPSSRSRHHLQRLLSDSIHEQLPCLRLGHHRRSSFQSSCLPSRLHYRCYVLGSCTGLHCLLSKVSLLPPRLLVVADIEIPSSYGLAPNDTAPSTRPAWNGKCYTNLNSGATLQMTLYGTSSLSNTNAFTVSTTGMQAYAIPYEGIAAAKVAPVSVPATPTSSSSVPPATYTVFANANTFIPNTVNAHIDDTIIFEFQGGNHSVTQSSFNDPCEPLPQGIDSGYMPNLNNVVPYPSYTLHVSSTDPQWFYSRGKGDCAKGMTFGLNPNSSETEASFQGAAMSQKNSSGGTSRGVKIGVSVGVIVGALLIAALLGLFLMSRRRRARTAAAAAAGSSAPAYDNPPPATYYPYGYQTPEAERPPVPEKPYVQRQELDSETPQYELPDSPPAELAGSRFSQPTTKLLRD</sequence>
<gene>
    <name evidence="3" type="ORF">M430DRAFT_201188</name>
</gene>
<dbReference type="OrthoDB" id="5985073at2759"/>
<dbReference type="STRING" id="857342.A0A2T3BAK5"/>
<dbReference type="InterPro" id="IPR052953">
    <property type="entry name" value="Ser-rich/MCO-related"/>
</dbReference>
<dbReference type="InParanoid" id="A0A2T3BAK5"/>
<dbReference type="AlphaFoldDB" id="A0A2T3BAK5"/>
<keyword evidence="4" id="KW-1185">Reference proteome</keyword>
<dbReference type="SUPFAM" id="SSF49503">
    <property type="entry name" value="Cupredoxins"/>
    <property type="match status" value="1"/>
</dbReference>
<feature type="region of interest" description="Disordered" evidence="1">
    <location>
        <begin position="274"/>
        <end position="293"/>
    </location>
</feature>
<dbReference type="InterPro" id="IPR008972">
    <property type="entry name" value="Cupredoxin"/>
</dbReference>
<keyword evidence="2" id="KW-0472">Membrane</keyword>
<dbReference type="GeneID" id="36572302"/>
<dbReference type="RefSeq" id="XP_024723954.1">
    <property type="nucleotide sequence ID" value="XM_024864221.1"/>
</dbReference>
<organism evidence="3 4">
    <name type="scientific">Amorphotheca resinae ATCC 22711</name>
    <dbReference type="NCBI Taxonomy" id="857342"/>
    <lineage>
        <taxon>Eukaryota</taxon>
        <taxon>Fungi</taxon>
        <taxon>Dikarya</taxon>
        <taxon>Ascomycota</taxon>
        <taxon>Pezizomycotina</taxon>
        <taxon>Leotiomycetes</taxon>
        <taxon>Helotiales</taxon>
        <taxon>Amorphothecaceae</taxon>
        <taxon>Amorphotheca</taxon>
    </lineage>
</organism>
<dbReference type="PANTHER" id="PTHR34883">
    <property type="entry name" value="SERINE-RICH PROTEIN, PUTATIVE-RELATED-RELATED"/>
    <property type="match status" value="1"/>
</dbReference>
<dbReference type="PANTHER" id="PTHR34883:SF4">
    <property type="entry name" value="CUPREDOXIN"/>
    <property type="match status" value="1"/>
</dbReference>
<dbReference type="Gene3D" id="2.60.40.420">
    <property type="entry name" value="Cupredoxins - blue copper proteins"/>
    <property type="match status" value="1"/>
</dbReference>
<reference evidence="3 4" key="1">
    <citation type="journal article" date="2018" name="New Phytol.">
        <title>Comparative genomics and transcriptomics depict ericoid mycorrhizal fungi as versatile saprotrophs and plant mutualists.</title>
        <authorList>
            <person name="Martino E."/>
            <person name="Morin E."/>
            <person name="Grelet G.A."/>
            <person name="Kuo A."/>
            <person name="Kohler A."/>
            <person name="Daghino S."/>
            <person name="Barry K.W."/>
            <person name="Cichocki N."/>
            <person name="Clum A."/>
            <person name="Dockter R.B."/>
            <person name="Hainaut M."/>
            <person name="Kuo R.C."/>
            <person name="LaButti K."/>
            <person name="Lindahl B.D."/>
            <person name="Lindquist E.A."/>
            <person name="Lipzen A."/>
            <person name="Khouja H.R."/>
            <person name="Magnuson J."/>
            <person name="Murat C."/>
            <person name="Ohm R.A."/>
            <person name="Singer S.W."/>
            <person name="Spatafora J.W."/>
            <person name="Wang M."/>
            <person name="Veneault-Fourrey C."/>
            <person name="Henrissat B."/>
            <person name="Grigoriev I.V."/>
            <person name="Martin F.M."/>
            <person name="Perotto S."/>
        </authorList>
    </citation>
    <scope>NUCLEOTIDE SEQUENCE [LARGE SCALE GENOMIC DNA]</scope>
    <source>
        <strain evidence="3 4">ATCC 22711</strain>
    </source>
</reference>
<feature type="transmembrane region" description="Helical" evidence="2">
    <location>
        <begin position="298"/>
        <end position="319"/>
    </location>
</feature>
<feature type="compositionally biased region" description="Polar residues" evidence="1">
    <location>
        <begin position="274"/>
        <end position="291"/>
    </location>
</feature>